<evidence type="ECO:0000313" key="1">
    <source>
        <dbReference type="EMBL" id="KPL13701.1"/>
    </source>
</evidence>
<gene>
    <name evidence="1" type="ORF">AMJ74_04785</name>
</gene>
<protein>
    <submittedName>
        <fullName evidence="1">Uncharacterized protein</fullName>
    </submittedName>
</protein>
<comment type="caution">
    <text evidence="1">The sequence shown here is derived from an EMBL/GenBank/DDBJ whole genome shotgun (WGS) entry which is preliminary data.</text>
</comment>
<dbReference type="AlphaFoldDB" id="A0A0S8JYN7"/>
<accession>A0A0S8JYN7</accession>
<evidence type="ECO:0000313" key="2">
    <source>
        <dbReference type="Proteomes" id="UP000050975"/>
    </source>
</evidence>
<name>A0A0S8JYN7_UNCW3</name>
<dbReference type="Proteomes" id="UP000050975">
    <property type="component" value="Unassembled WGS sequence"/>
</dbReference>
<proteinExistence type="predicted"/>
<sequence length="64" mass="7445">MYNINVTLTVVSEGRTRDKISLYSETGLDMLYSLSEHLPVATVEEYKLTQEIRKLIEKHERDTS</sequence>
<reference evidence="1 2" key="1">
    <citation type="journal article" date="2015" name="Microbiome">
        <title>Genomic resolution of linkages in carbon, nitrogen, and sulfur cycling among widespread estuary sediment bacteria.</title>
        <authorList>
            <person name="Baker B.J."/>
            <person name="Lazar C.S."/>
            <person name="Teske A.P."/>
            <person name="Dick G.J."/>
        </authorList>
    </citation>
    <scope>NUCLEOTIDE SEQUENCE [LARGE SCALE GENOMIC DNA]</scope>
    <source>
        <strain evidence="1">SM1_77</strain>
    </source>
</reference>
<dbReference type="EMBL" id="LJVE01000089">
    <property type="protein sequence ID" value="KPL13701.1"/>
    <property type="molecule type" value="Genomic_DNA"/>
</dbReference>
<organism evidence="1 2">
    <name type="scientific">candidate division WOR_3 bacterium SM1_77</name>
    <dbReference type="NCBI Taxonomy" id="1703778"/>
    <lineage>
        <taxon>Bacteria</taxon>
        <taxon>Bacteria division WOR-3</taxon>
    </lineage>
</organism>